<keyword evidence="10" id="KW-1185">Reference proteome</keyword>
<evidence type="ECO:0000256" key="7">
    <source>
        <dbReference type="ARBA" id="ARBA00023136"/>
    </source>
</evidence>
<feature type="transmembrane region" description="Helical" evidence="8">
    <location>
        <begin position="546"/>
        <end position="570"/>
    </location>
</feature>
<dbReference type="Proteomes" id="UP000748752">
    <property type="component" value="Unassembled WGS sequence"/>
</dbReference>
<evidence type="ECO:0000256" key="8">
    <source>
        <dbReference type="SAM" id="Phobius"/>
    </source>
</evidence>
<evidence type="ECO:0000313" key="10">
    <source>
        <dbReference type="Proteomes" id="UP000748752"/>
    </source>
</evidence>
<keyword evidence="3" id="KW-0813">Transport</keyword>
<dbReference type="InterPro" id="IPR002490">
    <property type="entry name" value="V-ATPase_116kDa_su"/>
</dbReference>
<keyword evidence="5 8" id="KW-1133">Transmembrane helix</keyword>
<feature type="transmembrane region" description="Helical" evidence="8">
    <location>
        <begin position="355"/>
        <end position="380"/>
    </location>
</feature>
<dbReference type="PANTHER" id="PTHR11629">
    <property type="entry name" value="VACUOLAR PROTON ATPASES"/>
    <property type="match status" value="1"/>
</dbReference>
<evidence type="ECO:0000256" key="6">
    <source>
        <dbReference type="ARBA" id="ARBA00023065"/>
    </source>
</evidence>
<dbReference type="RefSeq" id="WP_200241108.1">
    <property type="nucleotide sequence ID" value="NZ_NRRV01000068.1"/>
</dbReference>
<evidence type="ECO:0000256" key="3">
    <source>
        <dbReference type="ARBA" id="ARBA00022448"/>
    </source>
</evidence>
<feature type="transmembrane region" description="Helical" evidence="8">
    <location>
        <begin position="456"/>
        <end position="477"/>
    </location>
</feature>
<evidence type="ECO:0000256" key="4">
    <source>
        <dbReference type="ARBA" id="ARBA00022692"/>
    </source>
</evidence>
<gene>
    <name evidence="9" type="ORF">CKO31_20620</name>
</gene>
<proteinExistence type="inferred from homology"/>
<protein>
    <submittedName>
        <fullName evidence="9">V-type ATP synthase subunit I</fullName>
    </submittedName>
</protein>
<dbReference type="Pfam" id="PF01496">
    <property type="entry name" value="V_ATPase_I"/>
    <property type="match status" value="1"/>
</dbReference>
<keyword evidence="6" id="KW-0406">Ion transport</keyword>
<feature type="transmembrane region" description="Helical" evidence="8">
    <location>
        <begin position="431"/>
        <end position="450"/>
    </location>
</feature>
<evidence type="ECO:0000313" key="9">
    <source>
        <dbReference type="EMBL" id="MBK1633111.1"/>
    </source>
</evidence>
<keyword evidence="7 8" id="KW-0472">Membrane</keyword>
<dbReference type="PANTHER" id="PTHR11629:SF63">
    <property type="entry name" value="V-TYPE PROTON ATPASE SUBUNIT A"/>
    <property type="match status" value="1"/>
</dbReference>
<comment type="similarity">
    <text evidence="2">Belongs to the V-ATPase 116 kDa subunit family.</text>
</comment>
<comment type="caution">
    <text evidence="9">The sequence shown here is derived from an EMBL/GenBank/DDBJ whole genome shotgun (WGS) entry which is preliminary data.</text>
</comment>
<feature type="transmembrane region" description="Helical" evidence="8">
    <location>
        <begin position="513"/>
        <end position="534"/>
    </location>
</feature>
<dbReference type="EMBL" id="NRRV01000068">
    <property type="protein sequence ID" value="MBK1633111.1"/>
    <property type="molecule type" value="Genomic_DNA"/>
</dbReference>
<sequence>MAIERLKRISLVGSGHDKPAVLDRVQALGCAHLVPLAPPPEEPENRPPEHAEDARKALRYLLDEPEKRRQLHAEDGFDIAATVQQVLDNKDRLRAALDRRDALAQRAKDLADWGDFTLPPAEALGGRKLWFYRLPLRHLAALSELELPWEIVRRDNRQAYLVVVAAEEPPRDALPVPRDHTGALSLSEVERQLEAAELALEDRQAERRALTRWIYLLTKHFARAEDQAVLRHAQSQTLDTDGLFAVQGWVGVSQLPAVEALAREQGLALLTEDPAPGDAPPTLLTNPENLGAGEDLVHFYQMPAYDSFDPSRVLFFSFAVFFAMILSDAGYAALLGLGLVLFWGKLGASTAGRRLRVLGSAIAGASFAWGVAVGSYFGFSPPAGSLPAQLHVLDLDDFEAMMRLSVGIGVFHVVLANLVRIGNLWPRFQALAPLGWVLVAVGGFTLWLAVSAPEPAALGQTAGYGGIALGLALVFFATSARPITGLGSVLMRGLDGLLALTQVTKIFGDTLSYLRLFALGLASASLALTFNDLARQVGEQVPGLGLLLQILLLLIGHGLNMALGLVSGVVHGLRLNYIEFYNWALSGEGYPFRPFKKTEMME</sequence>
<reference evidence="9 10" key="1">
    <citation type="journal article" date="2020" name="Microorganisms">
        <title>Osmotic Adaptation and Compatible Solute Biosynthesis of Phototrophic Bacteria as Revealed from Genome Analyses.</title>
        <authorList>
            <person name="Imhoff J.F."/>
            <person name="Rahn T."/>
            <person name="Kunzel S."/>
            <person name="Keller A."/>
            <person name="Neulinger S.C."/>
        </authorList>
    </citation>
    <scope>NUCLEOTIDE SEQUENCE [LARGE SCALE GENOMIC DNA]</scope>
    <source>
        <strain evidence="9 10">DSM 6210</strain>
    </source>
</reference>
<evidence type="ECO:0000256" key="1">
    <source>
        <dbReference type="ARBA" id="ARBA00004141"/>
    </source>
</evidence>
<organism evidence="9 10">
    <name type="scientific">Thiohalocapsa halophila</name>
    <dbReference type="NCBI Taxonomy" id="69359"/>
    <lineage>
        <taxon>Bacteria</taxon>
        <taxon>Pseudomonadati</taxon>
        <taxon>Pseudomonadota</taxon>
        <taxon>Gammaproteobacteria</taxon>
        <taxon>Chromatiales</taxon>
        <taxon>Chromatiaceae</taxon>
        <taxon>Thiohalocapsa</taxon>
    </lineage>
</organism>
<feature type="transmembrane region" description="Helical" evidence="8">
    <location>
        <begin position="400"/>
        <end position="419"/>
    </location>
</feature>
<comment type="subcellular location">
    <subcellularLocation>
        <location evidence="1">Membrane</location>
        <topology evidence="1">Multi-pass membrane protein</topology>
    </subcellularLocation>
</comment>
<evidence type="ECO:0000256" key="2">
    <source>
        <dbReference type="ARBA" id="ARBA00009904"/>
    </source>
</evidence>
<name>A0ABS1CME7_9GAMM</name>
<feature type="transmembrane region" description="Helical" evidence="8">
    <location>
        <begin position="313"/>
        <end position="343"/>
    </location>
</feature>
<evidence type="ECO:0000256" key="5">
    <source>
        <dbReference type="ARBA" id="ARBA00022989"/>
    </source>
</evidence>
<keyword evidence="4 8" id="KW-0812">Transmembrane</keyword>
<accession>A0ABS1CME7</accession>